<accession>A0A0D2A7Z6</accession>
<evidence type="ECO:0000313" key="1">
    <source>
        <dbReference type="EMBL" id="KIW36436.1"/>
    </source>
</evidence>
<dbReference type="Proteomes" id="UP000053342">
    <property type="component" value="Unassembled WGS sequence"/>
</dbReference>
<dbReference type="InterPro" id="IPR025213">
    <property type="entry name" value="Sim4_Fta2"/>
</dbReference>
<dbReference type="EMBL" id="KN847358">
    <property type="protein sequence ID" value="KIW36436.1"/>
    <property type="molecule type" value="Genomic_DNA"/>
</dbReference>
<proteinExistence type="predicted"/>
<sequence length="104" mass="11494">MGAQLRNAELMGQNVIGIYLSEEPMCDSTQPVKDDEPKLGRFIHHEENIQQPQLIGSGIHGVVVLTVIKGAEYVLKIHASKHVCEPGTRARPVHSTYPFVSPPR</sequence>
<organism evidence="1 2">
    <name type="scientific">Exophiala oligosperma</name>
    <dbReference type="NCBI Taxonomy" id="215243"/>
    <lineage>
        <taxon>Eukaryota</taxon>
        <taxon>Fungi</taxon>
        <taxon>Dikarya</taxon>
        <taxon>Ascomycota</taxon>
        <taxon>Pezizomycotina</taxon>
        <taxon>Eurotiomycetes</taxon>
        <taxon>Chaetothyriomycetidae</taxon>
        <taxon>Chaetothyriales</taxon>
        <taxon>Herpotrichiellaceae</taxon>
        <taxon>Exophiala</taxon>
    </lineage>
</organism>
<gene>
    <name evidence="1" type="ORF">PV06_11326</name>
</gene>
<name>A0A0D2A7Z6_9EURO</name>
<dbReference type="AlphaFoldDB" id="A0A0D2A7Z6"/>
<protein>
    <submittedName>
        <fullName evidence="1">Uncharacterized protein</fullName>
    </submittedName>
</protein>
<keyword evidence="2" id="KW-1185">Reference proteome</keyword>
<dbReference type="Pfam" id="PF13095">
    <property type="entry name" value="FTA2"/>
    <property type="match status" value="1"/>
</dbReference>
<reference evidence="1 2" key="1">
    <citation type="submission" date="2015-01" db="EMBL/GenBank/DDBJ databases">
        <title>The Genome Sequence of Exophiala oligosperma CBS72588.</title>
        <authorList>
            <consortium name="The Broad Institute Genomics Platform"/>
            <person name="Cuomo C."/>
            <person name="de Hoog S."/>
            <person name="Gorbushina A."/>
            <person name="Stielow B."/>
            <person name="Teixiera M."/>
            <person name="Abouelleil A."/>
            <person name="Chapman S.B."/>
            <person name="Priest M."/>
            <person name="Young S.K."/>
            <person name="Wortman J."/>
            <person name="Nusbaum C."/>
            <person name="Birren B."/>
        </authorList>
    </citation>
    <scope>NUCLEOTIDE SEQUENCE [LARGE SCALE GENOMIC DNA]</scope>
    <source>
        <strain evidence="1 2">CBS 72588</strain>
    </source>
</reference>
<evidence type="ECO:0000313" key="2">
    <source>
        <dbReference type="Proteomes" id="UP000053342"/>
    </source>
</evidence>
<dbReference type="HOGENOM" id="CLU_2250182_0_0_1"/>
<dbReference type="GeneID" id="27363400"/>
<dbReference type="VEuPathDB" id="FungiDB:PV06_11326"/>
<dbReference type="OrthoDB" id="3432781at2759"/>
<dbReference type="RefSeq" id="XP_016256652.1">
    <property type="nucleotide sequence ID" value="XM_016412977.1"/>
</dbReference>